<evidence type="ECO:0000256" key="1">
    <source>
        <dbReference type="ARBA" id="ARBA00010928"/>
    </source>
</evidence>
<dbReference type="PANTHER" id="PTHR43377:SF2">
    <property type="entry name" value="BINDING ROSSMANN FOLD OXIDOREDUCTASE, PUTATIVE (AFU_ORTHOLOGUE AFUA_4G00560)-RELATED"/>
    <property type="match status" value="1"/>
</dbReference>
<protein>
    <submittedName>
        <fullName evidence="6">Dehydrogenase</fullName>
    </submittedName>
    <submittedName>
        <fullName evidence="5">Oxidoreductase domain protein</fullName>
    </submittedName>
</protein>
<feature type="domain" description="Gfo/Idh/MocA-like oxidoreductase N-terminal" evidence="3">
    <location>
        <begin position="9"/>
        <end position="134"/>
    </location>
</feature>
<dbReference type="SUPFAM" id="SSF55347">
    <property type="entry name" value="Glyceraldehyde-3-phosphate dehydrogenase-like, C-terminal domain"/>
    <property type="match status" value="1"/>
</dbReference>
<dbReference type="AlphaFoldDB" id="A0A060ZER5"/>
<evidence type="ECO:0000313" key="7">
    <source>
        <dbReference type="Proteomes" id="UP000756710"/>
    </source>
</evidence>
<dbReference type="EMBL" id="JAGGLR010000007">
    <property type="protein sequence ID" value="MBP2061848.1"/>
    <property type="molecule type" value="Genomic_DNA"/>
</dbReference>
<reference evidence="5" key="1">
    <citation type="submission" date="2014-05" db="EMBL/GenBank/DDBJ databases">
        <authorList>
            <person name="Horn Fabian"/>
        </authorList>
    </citation>
    <scope>NUCLEOTIDE SEQUENCE</scope>
</reference>
<name>A0A060ZER5_9ACTN</name>
<dbReference type="InterPro" id="IPR000683">
    <property type="entry name" value="Gfo/Idh/MocA-like_OxRdtase_N"/>
</dbReference>
<feature type="domain" description="Gfo/Idh/MocA-like oxidoreductase C-terminal" evidence="4">
    <location>
        <begin position="148"/>
        <end position="331"/>
    </location>
</feature>
<evidence type="ECO:0000256" key="2">
    <source>
        <dbReference type="SAM" id="MobiDB-lite"/>
    </source>
</evidence>
<reference evidence="6 7" key="2">
    <citation type="submission" date="2021-03" db="EMBL/GenBank/DDBJ databases">
        <title>Genomic Encyclopedia of Type Strains, Phase IV (KMG-IV): sequencing the most valuable type-strain genomes for metagenomic binning, comparative biology and taxonomic classification.</title>
        <authorList>
            <person name="Goeker M."/>
        </authorList>
    </citation>
    <scope>NUCLEOTIDE SEQUENCE [LARGE SCALE GENOMIC DNA]</scope>
    <source>
        <strain evidence="6 7">DSM 41954</strain>
    </source>
</reference>
<feature type="region of interest" description="Disordered" evidence="2">
    <location>
        <begin position="398"/>
        <end position="429"/>
    </location>
</feature>
<dbReference type="GO" id="GO:0000166">
    <property type="term" value="F:nucleotide binding"/>
    <property type="evidence" value="ECO:0007669"/>
    <property type="project" value="InterPro"/>
</dbReference>
<dbReference type="EMBL" id="LK022848">
    <property type="protein sequence ID" value="CDR03552.1"/>
    <property type="molecule type" value="Genomic_DNA"/>
</dbReference>
<evidence type="ECO:0000259" key="4">
    <source>
        <dbReference type="Pfam" id="PF02894"/>
    </source>
</evidence>
<comment type="similarity">
    <text evidence="1">Belongs to the Gfo/Idh/MocA family.</text>
</comment>
<dbReference type="InterPro" id="IPR051450">
    <property type="entry name" value="Gfo/Idh/MocA_Oxidoreductases"/>
</dbReference>
<dbReference type="Proteomes" id="UP000756710">
    <property type="component" value="Unassembled WGS sequence"/>
</dbReference>
<accession>A0A060ZER5</accession>
<evidence type="ECO:0000259" key="3">
    <source>
        <dbReference type="Pfam" id="PF01408"/>
    </source>
</evidence>
<proteinExistence type="inferred from homology"/>
<dbReference type="Pfam" id="PF01408">
    <property type="entry name" value="GFO_IDH_MocA"/>
    <property type="match status" value="1"/>
</dbReference>
<sequence length="480" mass="52532">MTVGSTPSRAVVVGTGSRAQMFTEALARRPRLRVAALCDPNPVRIAHHQRLLKEAGEPAAAAWSPEEFERRLRADDIQEVVVTCVDALHDAYIVPALRAGCRVVTEKPMTTDAAKCRRILETVRETGNHLAVAFNYRFNPVHEEVHRQLSGGAIGEVLSVHFEWLLDTRHGADYFRRWHREKEHSGGLMVHKSSHHFDLVNWWLGARPEEVFGYGRLGFYGRAAGERSGYRREYERAHGAAAARDDPFALELAESEAMRSLYLDAEGEDGYHRDRNVFGDDITIEDDMALLVRYDTGATMTYHLTAYSPWEGYRVMFNGTRGRLELEVEESAWQPPLLGTASGRGTIHGDQALANAGGPRLVLRPLWEPPREVELPAFDHAGHGGGDERMLDVLYGPVDPADGPVDPADGPVDPADGPVDPADGPVDPAAATEAAAVDASDASRRRATEEDGALALVTGLAANRSFVSGRPVATADVMTP</sequence>
<dbReference type="InterPro" id="IPR036291">
    <property type="entry name" value="NAD(P)-bd_dom_sf"/>
</dbReference>
<dbReference type="HOGENOM" id="CLU_052304_0_0_11"/>
<dbReference type="Pfam" id="PF02894">
    <property type="entry name" value="GFO_IDH_MocA_C"/>
    <property type="match status" value="1"/>
</dbReference>
<gene>
    <name evidence="6" type="ORF">J2Z30_002864</name>
    <name evidence="5" type="ORF">SIRAN1269</name>
</gene>
<dbReference type="PANTHER" id="PTHR43377">
    <property type="entry name" value="BILIVERDIN REDUCTASE A"/>
    <property type="match status" value="1"/>
</dbReference>
<dbReference type="RefSeq" id="WP_044567818.1">
    <property type="nucleotide sequence ID" value="NZ_BAABDR010000025.1"/>
</dbReference>
<dbReference type="Gene3D" id="3.30.360.10">
    <property type="entry name" value="Dihydrodipicolinate Reductase, domain 2"/>
    <property type="match status" value="1"/>
</dbReference>
<dbReference type="InterPro" id="IPR004104">
    <property type="entry name" value="Gfo/Idh/MocA-like_OxRdtase_C"/>
</dbReference>
<dbReference type="SUPFAM" id="SSF51735">
    <property type="entry name" value="NAD(P)-binding Rossmann-fold domains"/>
    <property type="match status" value="1"/>
</dbReference>
<keyword evidence="7" id="KW-1185">Reference proteome</keyword>
<organism evidence="5">
    <name type="scientific">Streptomyces iranensis</name>
    <dbReference type="NCBI Taxonomy" id="576784"/>
    <lineage>
        <taxon>Bacteria</taxon>
        <taxon>Bacillati</taxon>
        <taxon>Actinomycetota</taxon>
        <taxon>Actinomycetes</taxon>
        <taxon>Kitasatosporales</taxon>
        <taxon>Streptomycetaceae</taxon>
        <taxon>Streptomyces</taxon>
        <taxon>Streptomyces violaceusniger group</taxon>
    </lineage>
</organism>
<dbReference type="Gene3D" id="3.40.50.720">
    <property type="entry name" value="NAD(P)-binding Rossmann-like Domain"/>
    <property type="match status" value="1"/>
</dbReference>
<evidence type="ECO:0000313" key="6">
    <source>
        <dbReference type="EMBL" id="MBP2061848.1"/>
    </source>
</evidence>
<evidence type="ECO:0000313" key="5">
    <source>
        <dbReference type="EMBL" id="CDR03552.1"/>
    </source>
</evidence>